<gene>
    <name evidence="1" type="ORF">A4H97_04985</name>
</gene>
<accession>A0A1V9EL65</accession>
<keyword evidence="2" id="KW-1185">Reference proteome</keyword>
<dbReference type="Proteomes" id="UP000192610">
    <property type="component" value="Unassembled WGS sequence"/>
</dbReference>
<evidence type="ECO:0000313" key="2">
    <source>
        <dbReference type="Proteomes" id="UP000192610"/>
    </source>
</evidence>
<organism evidence="1 2">
    <name type="scientific">Niastella yeongjuensis</name>
    <dbReference type="NCBI Taxonomy" id="354355"/>
    <lineage>
        <taxon>Bacteria</taxon>
        <taxon>Pseudomonadati</taxon>
        <taxon>Bacteroidota</taxon>
        <taxon>Chitinophagia</taxon>
        <taxon>Chitinophagales</taxon>
        <taxon>Chitinophagaceae</taxon>
        <taxon>Niastella</taxon>
    </lineage>
</organism>
<evidence type="ECO:0000313" key="1">
    <source>
        <dbReference type="EMBL" id="OQP46879.1"/>
    </source>
</evidence>
<dbReference type="STRING" id="354355.SAMN05660816_01020"/>
<dbReference type="EMBL" id="LVXG01000023">
    <property type="protein sequence ID" value="OQP46879.1"/>
    <property type="molecule type" value="Genomic_DNA"/>
</dbReference>
<protein>
    <recommendedName>
        <fullName evidence="3">DUF4440 domain-containing protein</fullName>
    </recommendedName>
</protein>
<dbReference type="Gene3D" id="3.10.450.50">
    <property type="match status" value="1"/>
</dbReference>
<proteinExistence type="predicted"/>
<comment type="caution">
    <text evidence="1">The sequence shown here is derived from an EMBL/GenBank/DDBJ whole genome shotgun (WGS) entry which is preliminary data.</text>
</comment>
<evidence type="ECO:0008006" key="3">
    <source>
        <dbReference type="Google" id="ProtNLM"/>
    </source>
</evidence>
<reference evidence="2" key="1">
    <citation type="submission" date="2016-04" db="EMBL/GenBank/DDBJ databases">
        <authorList>
            <person name="Chen L."/>
            <person name="Zhuang W."/>
            <person name="Wang G."/>
        </authorList>
    </citation>
    <scope>NUCLEOTIDE SEQUENCE [LARGE SCALE GENOMIC DNA]</scope>
    <source>
        <strain evidence="2">17621</strain>
    </source>
</reference>
<name>A0A1V9EL65_9BACT</name>
<dbReference type="AlphaFoldDB" id="A0A1V9EL65"/>
<sequence>MHYSDISISSANINGRFVVALVVKSNHMSSLLTKTTWLPLLIGCCLQASAQDEITIAEQAFAQMAKDSGTQKAFLHFLDSNSIVFHKGQSQAALPFWKSLSHDRELLFWKPVYTGMAASGEMGFSTGPFEQRDAPASPVNASGSYSSVWVKNKQGVWKVFIDLGMPYKPSLFQKDWERTVPGSLSPATAGANWQQVEQDLITQYRQKGNKALLPYLTNRSWFNIQDQPPLHTINDITTGLKQIPADLQFEYLGGAISAGRDLFYAYGVVNRNGKKENYLRVWGHENDGWKLLLQVLRWVR</sequence>